<accession>A0ABN9UFM0</accession>
<keyword evidence="3" id="KW-1185">Reference proteome</keyword>
<feature type="region of interest" description="Disordered" evidence="1">
    <location>
        <begin position="70"/>
        <end position="129"/>
    </location>
</feature>
<sequence length="172" mass="17086">ARWTPVGGYPTTLIKEPRVQGHSCLGARASNRNSSRRRVRPEAGSPAALGVLAFAAAAVHPRGLAAPPFRPRGPFHFAPLPPSGPRAEPPGAARGGCAAEGDAGESRPCDPAGAAEQGGGTGGGPGSEAAAAVDVGAMRYAELKEKLQRMALGHASSGGERGGPGGGKITSL</sequence>
<comment type="caution">
    <text evidence="2">The sequence shown here is derived from an EMBL/GenBank/DDBJ whole genome shotgun (WGS) entry which is preliminary data.</text>
</comment>
<gene>
    <name evidence="2" type="ORF">PCOR1329_LOCUS47104</name>
</gene>
<feature type="compositionally biased region" description="Pro residues" evidence="1">
    <location>
        <begin position="79"/>
        <end position="88"/>
    </location>
</feature>
<organism evidence="2 3">
    <name type="scientific">Prorocentrum cordatum</name>
    <dbReference type="NCBI Taxonomy" id="2364126"/>
    <lineage>
        <taxon>Eukaryota</taxon>
        <taxon>Sar</taxon>
        <taxon>Alveolata</taxon>
        <taxon>Dinophyceae</taxon>
        <taxon>Prorocentrales</taxon>
        <taxon>Prorocentraceae</taxon>
        <taxon>Prorocentrum</taxon>
    </lineage>
</organism>
<name>A0ABN9UFM0_9DINO</name>
<feature type="non-terminal residue" evidence="2">
    <location>
        <position position="1"/>
    </location>
</feature>
<evidence type="ECO:0000313" key="3">
    <source>
        <dbReference type="Proteomes" id="UP001189429"/>
    </source>
</evidence>
<feature type="compositionally biased region" description="Gly residues" evidence="1">
    <location>
        <begin position="159"/>
        <end position="172"/>
    </location>
</feature>
<protein>
    <submittedName>
        <fullName evidence="2">Uncharacterized protein</fullName>
    </submittedName>
</protein>
<proteinExistence type="predicted"/>
<dbReference type="EMBL" id="CAUYUJ010015672">
    <property type="protein sequence ID" value="CAK0856831.1"/>
    <property type="molecule type" value="Genomic_DNA"/>
</dbReference>
<feature type="region of interest" description="Disordered" evidence="1">
    <location>
        <begin position="151"/>
        <end position="172"/>
    </location>
</feature>
<dbReference type="Proteomes" id="UP001189429">
    <property type="component" value="Unassembled WGS sequence"/>
</dbReference>
<evidence type="ECO:0000313" key="2">
    <source>
        <dbReference type="EMBL" id="CAK0856831.1"/>
    </source>
</evidence>
<reference evidence="2" key="1">
    <citation type="submission" date="2023-10" db="EMBL/GenBank/DDBJ databases">
        <authorList>
            <person name="Chen Y."/>
            <person name="Shah S."/>
            <person name="Dougan E. K."/>
            <person name="Thang M."/>
            <person name="Chan C."/>
        </authorList>
    </citation>
    <scope>NUCLEOTIDE SEQUENCE [LARGE SCALE GENOMIC DNA]</scope>
</reference>
<evidence type="ECO:0000256" key="1">
    <source>
        <dbReference type="SAM" id="MobiDB-lite"/>
    </source>
</evidence>
<feature type="compositionally biased region" description="Gly residues" evidence="1">
    <location>
        <begin position="116"/>
        <end position="126"/>
    </location>
</feature>